<keyword evidence="2 4" id="KW-0238">DNA-binding</keyword>
<keyword evidence="3" id="KW-0804">Transcription</keyword>
<dbReference type="Proteomes" id="UP001595755">
    <property type="component" value="Unassembled WGS sequence"/>
</dbReference>
<evidence type="ECO:0000259" key="6">
    <source>
        <dbReference type="PROSITE" id="PS50977"/>
    </source>
</evidence>
<dbReference type="EMBL" id="JBHSED010000016">
    <property type="protein sequence ID" value="MFC4303967.1"/>
    <property type="molecule type" value="Genomic_DNA"/>
</dbReference>
<keyword evidence="5" id="KW-0175">Coiled coil</keyword>
<dbReference type="InterPro" id="IPR009057">
    <property type="entry name" value="Homeodomain-like_sf"/>
</dbReference>
<evidence type="ECO:0000256" key="1">
    <source>
        <dbReference type="ARBA" id="ARBA00023015"/>
    </source>
</evidence>
<protein>
    <submittedName>
        <fullName evidence="7">TetR/AcrR family transcriptional regulator</fullName>
    </submittedName>
</protein>
<organism evidence="7 8">
    <name type="scientific">Cohnella boryungensis</name>
    <dbReference type="NCBI Taxonomy" id="768479"/>
    <lineage>
        <taxon>Bacteria</taxon>
        <taxon>Bacillati</taxon>
        <taxon>Bacillota</taxon>
        <taxon>Bacilli</taxon>
        <taxon>Bacillales</taxon>
        <taxon>Paenibacillaceae</taxon>
        <taxon>Cohnella</taxon>
    </lineage>
</organism>
<gene>
    <name evidence="7" type="ORF">ACFO1S_11005</name>
</gene>
<dbReference type="RefSeq" id="WP_378126765.1">
    <property type="nucleotide sequence ID" value="NZ_JBHSED010000016.1"/>
</dbReference>
<dbReference type="InterPro" id="IPR050109">
    <property type="entry name" value="HTH-type_TetR-like_transc_reg"/>
</dbReference>
<dbReference type="PANTHER" id="PTHR30055">
    <property type="entry name" value="HTH-TYPE TRANSCRIPTIONAL REGULATOR RUTR"/>
    <property type="match status" value="1"/>
</dbReference>
<dbReference type="PRINTS" id="PR00455">
    <property type="entry name" value="HTHTETR"/>
</dbReference>
<reference evidence="8" key="1">
    <citation type="journal article" date="2019" name="Int. J. Syst. Evol. Microbiol.">
        <title>The Global Catalogue of Microorganisms (GCM) 10K type strain sequencing project: providing services to taxonomists for standard genome sequencing and annotation.</title>
        <authorList>
            <consortium name="The Broad Institute Genomics Platform"/>
            <consortium name="The Broad Institute Genome Sequencing Center for Infectious Disease"/>
            <person name="Wu L."/>
            <person name="Ma J."/>
        </authorList>
    </citation>
    <scope>NUCLEOTIDE SEQUENCE [LARGE SCALE GENOMIC DNA]</scope>
    <source>
        <strain evidence="8">CGMCC 4.1641</strain>
    </source>
</reference>
<dbReference type="Gene3D" id="1.10.357.10">
    <property type="entry name" value="Tetracycline Repressor, domain 2"/>
    <property type="match status" value="1"/>
</dbReference>
<proteinExistence type="predicted"/>
<feature type="coiled-coil region" evidence="5">
    <location>
        <begin position="70"/>
        <end position="97"/>
    </location>
</feature>
<dbReference type="SUPFAM" id="SSF48498">
    <property type="entry name" value="Tetracyclin repressor-like, C-terminal domain"/>
    <property type="match status" value="1"/>
</dbReference>
<sequence length="215" mass="24405">MANLVSRQEQRSEETKASILRAAGLLFSMKGYDAVTMREIAKEAGCSHTTIYIYFKDKEALLQQLSLPPLQSLSDRVNQLTAQNEEQAKILEDLSLAFIDFCFTHRNLYQLFFNVKAGRVDEPAPEMEINRTRNELFGQLSTTVQGALRLDAQDRRLLSCSRIYFFMLHGIISTYAHSEETAEELLARLTPTFRSAFRATLRGLAEAISNDSIEL</sequence>
<dbReference type="InterPro" id="IPR036271">
    <property type="entry name" value="Tet_transcr_reg_TetR-rel_C_sf"/>
</dbReference>
<evidence type="ECO:0000313" key="8">
    <source>
        <dbReference type="Proteomes" id="UP001595755"/>
    </source>
</evidence>
<dbReference type="Pfam" id="PF00440">
    <property type="entry name" value="TetR_N"/>
    <property type="match status" value="1"/>
</dbReference>
<dbReference type="SUPFAM" id="SSF46689">
    <property type="entry name" value="Homeodomain-like"/>
    <property type="match status" value="1"/>
</dbReference>
<evidence type="ECO:0000313" key="7">
    <source>
        <dbReference type="EMBL" id="MFC4303967.1"/>
    </source>
</evidence>
<feature type="DNA-binding region" description="H-T-H motif" evidence="4">
    <location>
        <begin position="36"/>
        <end position="55"/>
    </location>
</feature>
<feature type="domain" description="HTH tetR-type" evidence="6">
    <location>
        <begin position="13"/>
        <end position="73"/>
    </location>
</feature>
<dbReference type="PROSITE" id="PS50977">
    <property type="entry name" value="HTH_TETR_2"/>
    <property type="match status" value="1"/>
</dbReference>
<evidence type="ECO:0000256" key="4">
    <source>
        <dbReference type="PROSITE-ProRule" id="PRU00335"/>
    </source>
</evidence>
<accession>A0ABV8S9A6</accession>
<comment type="caution">
    <text evidence="7">The sequence shown here is derived from an EMBL/GenBank/DDBJ whole genome shotgun (WGS) entry which is preliminary data.</text>
</comment>
<keyword evidence="1" id="KW-0805">Transcription regulation</keyword>
<evidence type="ECO:0000256" key="3">
    <source>
        <dbReference type="ARBA" id="ARBA00023163"/>
    </source>
</evidence>
<keyword evidence="8" id="KW-1185">Reference proteome</keyword>
<dbReference type="PANTHER" id="PTHR30055:SF234">
    <property type="entry name" value="HTH-TYPE TRANSCRIPTIONAL REGULATOR BETI"/>
    <property type="match status" value="1"/>
</dbReference>
<name>A0ABV8S9A6_9BACL</name>
<dbReference type="InterPro" id="IPR001647">
    <property type="entry name" value="HTH_TetR"/>
</dbReference>
<evidence type="ECO:0000256" key="5">
    <source>
        <dbReference type="SAM" id="Coils"/>
    </source>
</evidence>
<evidence type="ECO:0000256" key="2">
    <source>
        <dbReference type="ARBA" id="ARBA00023125"/>
    </source>
</evidence>